<dbReference type="AlphaFoldDB" id="A0A6P3QSC7"/>
<dbReference type="RefSeq" id="XP_011369673.2">
    <property type="nucleotide sequence ID" value="XM_011371371.2"/>
</dbReference>
<feature type="transmembrane region" description="Helical" evidence="6">
    <location>
        <begin position="31"/>
        <end position="51"/>
    </location>
</feature>
<organism evidence="7 8">
    <name type="scientific">Pteropus vampyrus</name>
    <name type="common">Large flying fox</name>
    <dbReference type="NCBI Taxonomy" id="132908"/>
    <lineage>
        <taxon>Eukaryota</taxon>
        <taxon>Metazoa</taxon>
        <taxon>Chordata</taxon>
        <taxon>Craniata</taxon>
        <taxon>Vertebrata</taxon>
        <taxon>Euteleostomi</taxon>
        <taxon>Mammalia</taxon>
        <taxon>Eutheria</taxon>
        <taxon>Laurasiatheria</taxon>
        <taxon>Chiroptera</taxon>
        <taxon>Yinpterochiroptera</taxon>
        <taxon>Pteropodoidea</taxon>
        <taxon>Pteropodidae</taxon>
        <taxon>Pteropodinae</taxon>
        <taxon>Pteropus</taxon>
    </lineage>
</organism>
<proteinExistence type="inferred from homology"/>
<reference evidence="8" key="1">
    <citation type="submission" date="2025-08" db="UniProtKB">
        <authorList>
            <consortium name="RefSeq"/>
        </authorList>
    </citation>
    <scope>IDENTIFICATION</scope>
    <source>
        <tissue evidence="8">Kidney</tissue>
    </source>
</reference>
<protein>
    <submittedName>
        <fullName evidence="8">Peroxisomal membrane protein 2 isoform X1</fullName>
    </submittedName>
</protein>
<evidence type="ECO:0000256" key="4">
    <source>
        <dbReference type="ARBA" id="ARBA00022989"/>
    </source>
</evidence>
<dbReference type="InterPro" id="IPR007248">
    <property type="entry name" value="Mpv17_PMP22"/>
</dbReference>
<evidence type="ECO:0000256" key="6">
    <source>
        <dbReference type="RuleBase" id="RU363053"/>
    </source>
</evidence>
<evidence type="ECO:0000313" key="7">
    <source>
        <dbReference type="Proteomes" id="UP000515202"/>
    </source>
</evidence>
<keyword evidence="3 6" id="KW-0812">Transmembrane</keyword>
<name>A0A6P3QSC7_PTEVA</name>
<keyword evidence="5 6" id="KW-0472">Membrane</keyword>
<dbReference type="KEGG" id="pvp:105299554"/>
<dbReference type="CTD" id="5827"/>
<comment type="subcellular location">
    <subcellularLocation>
        <location evidence="1">Membrane</location>
        <topology evidence="1">Multi-pass membrane protein</topology>
    </subcellularLocation>
</comment>
<evidence type="ECO:0000256" key="5">
    <source>
        <dbReference type="ARBA" id="ARBA00023136"/>
    </source>
</evidence>
<feature type="transmembrane region" description="Helical" evidence="6">
    <location>
        <begin position="111"/>
        <end position="130"/>
    </location>
</feature>
<gene>
    <name evidence="8" type="primary">PXMP2</name>
</gene>
<comment type="similarity">
    <text evidence="2 6">Belongs to the peroxisomal membrane protein PXMP2/4 family.</text>
</comment>
<keyword evidence="4 6" id="KW-1133">Transmembrane helix</keyword>
<dbReference type="PANTHER" id="PTHR11266:SF80">
    <property type="entry name" value="PEROXISOMAL MEMBRANE PROTEIN 2"/>
    <property type="match status" value="1"/>
</dbReference>
<keyword evidence="7" id="KW-1185">Reference proteome</keyword>
<dbReference type="Proteomes" id="UP000515202">
    <property type="component" value="Unplaced"/>
</dbReference>
<evidence type="ECO:0000256" key="2">
    <source>
        <dbReference type="ARBA" id="ARBA00006824"/>
    </source>
</evidence>
<dbReference type="OrthoDB" id="860at2759"/>
<dbReference type="PANTHER" id="PTHR11266">
    <property type="entry name" value="PEROXISOMAL MEMBRANE PROTEIN 2, PXMP2 MPV17"/>
    <property type="match status" value="1"/>
</dbReference>
<evidence type="ECO:0000256" key="3">
    <source>
        <dbReference type="ARBA" id="ARBA00022692"/>
    </source>
</evidence>
<dbReference type="GO" id="GO:0005778">
    <property type="term" value="C:peroxisomal membrane"/>
    <property type="evidence" value="ECO:0007669"/>
    <property type="project" value="TreeGrafter"/>
</dbReference>
<feature type="transmembrane region" description="Helical" evidence="6">
    <location>
        <begin position="151"/>
        <end position="177"/>
    </location>
</feature>
<sequence length="200" mass="22592">MKLIRHHNQDTGVDTAHRSDFPCFSCTRGRMCVCVCVFSSIQFYHMCGFVYPTPQGNFHREDPCWCPFITHASPHTCGILSALGNFLAQMIKKWKKEGCSQKPDVSGPVRYAIFGFFFTGPLSHYFYLLMERWIPPEVPLAAVKRLLLERLLFAPAFLCLFFVVMNFLEVGLCYSTWDSSSFGTGILNLASVGGIHSEAL</sequence>
<evidence type="ECO:0000313" key="8">
    <source>
        <dbReference type="RefSeq" id="XP_011369673.2"/>
    </source>
</evidence>
<dbReference type="GeneID" id="105299554"/>
<accession>A0A6P3QSC7</accession>
<evidence type="ECO:0000256" key="1">
    <source>
        <dbReference type="ARBA" id="ARBA00004141"/>
    </source>
</evidence>